<dbReference type="EMBL" id="SPAZ01000358">
    <property type="protein sequence ID" value="TQE16055.1"/>
    <property type="molecule type" value="Genomic_DNA"/>
</dbReference>
<gene>
    <name evidence="2" type="ORF">Sipo8835_44235</name>
</gene>
<dbReference type="Pfam" id="PF06259">
    <property type="entry name" value="Abhydrolase_8"/>
    <property type="match status" value="1"/>
</dbReference>
<dbReference type="SUPFAM" id="SSF53474">
    <property type="entry name" value="alpha/beta-Hydrolases"/>
    <property type="match status" value="1"/>
</dbReference>
<reference evidence="2 3" key="1">
    <citation type="submission" date="2019-03" db="EMBL/GenBank/DDBJ databases">
        <title>Comparative genomic analyses of the sweetpotato soil rot pathogen, Streptomyces ipomoeae.</title>
        <authorList>
            <person name="Ruschel Soares N."/>
            <person name="Badger J.H."/>
            <person name="Huguet-Tapia J.C."/>
            <person name="Clark C.A."/>
            <person name="Pettis G.S."/>
        </authorList>
    </citation>
    <scope>NUCLEOTIDE SEQUENCE [LARGE SCALE GENOMIC DNA]</scope>
    <source>
        <strain evidence="2 3">88-35</strain>
    </source>
</reference>
<dbReference type="InterPro" id="IPR029058">
    <property type="entry name" value="AB_hydrolase_fold"/>
</dbReference>
<sequence length="251" mass="26152">MAEAHGDRSRAATDRSMAAPSRQFLSFDGRGPGRTVEVFGDLLKADHIAVLVPGSDTSLDTYDRFQKAAQALHTETGPGTAVIAWLGYETPETISTTVLTPTRAEQAAPHLRTFVHELRGLVGGSADVSLVCHSYGSVVCGRAAAGLDDVDDIVMIGSPGAGVDSAAALDTSAQVWAARGTDDWIEMVPHTQADFFGTTIGFGTDPTSPAFGAHVFPAGDAGHSDYFAPGSLSLKNLAHITRGTLTETPDA</sequence>
<dbReference type="Gene3D" id="3.40.50.1820">
    <property type="entry name" value="alpha/beta hydrolase"/>
    <property type="match status" value="1"/>
</dbReference>
<evidence type="ECO:0000313" key="3">
    <source>
        <dbReference type="Proteomes" id="UP000318720"/>
    </source>
</evidence>
<evidence type="ECO:0000259" key="1">
    <source>
        <dbReference type="Pfam" id="PF06259"/>
    </source>
</evidence>
<proteinExistence type="predicted"/>
<feature type="domain" description="DUF1023" evidence="1">
    <location>
        <begin position="28"/>
        <end position="191"/>
    </location>
</feature>
<organism evidence="2 3">
    <name type="scientific">Streptomyces ipomoeae</name>
    <dbReference type="NCBI Taxonomy" id="103232"/>
    <lineage>
        <taxon>Bacteria</taxon>
        <taxon>Bacillati</taxon>
        <taxon>Actinomycetota</taxon>
        <taxon>Actinomycetes</taxon>
        <taxon>Kitasatosporales</taxon>
        <taxon>Streptomycetaceae</taxon>
        <taxon>Streptomyces</taxon>
    </lineage>
</organism>
<protein>
    <recommendedName>
        <fullName evidence="1">DUF1023 domain-containing protein</fullName>
    </recommendedName>
</protein>
<evidence type="ECO:0000313" key="2">
    <source>
        <dbReference type="EMBL" id="TQE16055.1"/>
    </source>
</evidence>
<dbReference type="Proteomes" id="UP000318720">
    <property type="component" value="Unassembled WGS sequence"/>
</dbReference>
<dbReference type="InterPro" id="IPR010427">
    <property type="entry name" value="DUF1023"/>
</dbReference>
<dbReference type="AlphaFoldDB" id="A0AAE8VT99"/>
<comment type="caution">
    <text evidence="2">The sequence shown here is derived from an EMBL/GenBank/DDBJ whole genome shotgun (WGS) entry which is preliminary data.</text>
</comment>
<name>A0AAE8VT99_9ACTN</name>
<accession>A0AAE8VT99</accession>